<dbReference type="AlphaFoldDB" id="A0A0R1F428"/>
<evidence type="ECO:0000313" key="3">
    <source>
        <dbReference type="Proteomes" id="UP000051181"/>
    </source>
</evidence>
<feature type="domain" description="Reverse transcriptase" evidence="1">
    <location>
        <begin position="168"/>
        <end position="329"/>
    </location>
</feature>
<dbReference type="Pfam" id="PF00078">
    <property type="entry name" value="RVT_1"/>
    <property type="match status" value="1"/>
</dbReference>
<name>A0A0R1F428_9LACO</name>
<gene>
    <name evidence="2" type="ORF">FD22_GL001213</name>
</gene>
<dbReference type="Proteomes" id="UP000051181">
    <property type="component" value="Unassembled WGS sequence"/>
</dbReference>
<sequence>MSIKSDNINAIFNQFSSTNLPSFVNDFFIHSDVVLRAIDDGKMDEIYKFDDQHQYIINLNYRVLEKPKYIYSNGAESIKYYAFKNDLTLRPMGIANPLWYFAFAHNILLAHDDWLMPFYADGDGYKTVTNHSDSPILGQDLTVFSRMDYDLKKTVNLNILHGFRNEVQTKSNDVYKYNQIRNITDEGEHPFYMKLDVESYYQNIYTHQLDKLADLPPFTGNVTVGMCRPLLTFLDVFNMRISDNQTKGILQGPFSSQFSAELLGLALDSAIQTILNSRPELKEITFKRFVDDFTFYGDNQAALSLALVQIDRIFRSFGLNRKVEKTKIGRGFPAIKGGNFDDPIFNEKKGSIFGEAAVLTMNNVVDLRKKIGTLIDENNISQIRTILTSFKNKVVSKKVKKTHVSVLQSLCLVILKTAIAYPVVSVHCYRLVDAILLMIGRSERQNIVLNTLMNVTQFVNENYPETELQIWHYNLLGSYLSSKPRKKVLGELLLMIQSANTLSNDVLLLCPFVKKDFAQNKRIWNVVKSQYCIQAKVSLSDKPIGIENSRWFPILLELYQYARKMQVKKHQKDRHAFKKEIMNFFQDRKTGKISYNKLGVFKLMFKVDD</sequence>
<proteinExistence type="predicted"/>
<dbReference type="InterPro" id="IPR000477">
    <property type="entry name" value="RT_dom"/>
</dbReference>
<dbReference type="RefSeq" id="WP_056943273.1">
    <property type="nucleotide sequence ID" value="NZ_AZCN01000030.1"/>
</dbReference>
<dbReference type="EMBL" id="AZCN01000030">
    <property type="protein sequence ID" value="KRK16617.1"/>
    <property type="molecule type" value="Genomic_DNA"/>
</dbReference>
<comment type="caution">
    <text evidence="2">The sequence shown here is derived from an EMBL/GenBank/DDBJ whole genome shotgun (WGS) entry which is preliminary data.</text>
</comment>
<dbReference type="PATRIC" id="fig|913848.6.peg.1250"/>
<dbReference type="GeneID" id="65916385"/>
<accession>A0A0R1F428</accession>
<protein>
    <recommendedName>
        <fullName evidence="1">Reverse transcriptase domain-containing protein</fullName>
    </recommendedName>
</protein>
<organism evidence="2 3">
    <name type="scientific">Loigolactobacillus coryniformis subsp. coryniformis KCTC 3167 = DSM 20001</name>
    <dbReference type="NCBI Taxonomy" id="913848"/>
    <lineage>
        <taxon>Bacteria</taxon>
        <taxon>Bacillati</taxon>
        <taxon>Bacillota</taxon>
        <taxon>Bacilli</taxon>
        <taxon>Lactobacillales</taxon>
        <taxon>Lactobacillaceae</taxon>
        <taxon>Loigolactobacillus</taxon>
    </lineage>
</organism>
<evidence type="ECO:0000313" key="2">
    <source>
        <dbReference type="EMBL" id="KRK16617.1"/>
    </source>
</evidence>
<dbReference type="CDD" id="cd01646">
    <property type="entry name" value="RT_Bac_retron_I"/>
    <property type="match status" value="1"/>
</dbReference>
<evidence type="ECO:0000259" key="1">
    <source>
        <dbReference type="Pfam" id="PF00078"/>
    </source>
</evidence>
<reference evidence="2 3" key="1">
    <citation type="journal article" date="2015" name="Genome Announc.">
        <title>Expanding the biotechnology potential of lactobacilli through comparative genomics of 213 strains and associated genera.</title>
        <authorList>
            <person name="Sun Z."/>
            <person name="Harris H.M."/>
            <person name="McCann A."/>
            <person name="Guo C."/>
            <person name="Argimon S."/>
            <person name="Zhang W."/>
            <person name="Yang X."/>
            <person name="Jeffery I.B."/>
            <person name="Cooney J.C."/>
            <person name="Kagawa T.F."/>
            <person name="Liu W."/>
            <person name="Song Y."/>
            <person name="Salvetti E."/>
            <person name="Wrobel A."/>
            <person name="Rasinkangas P."/>
            <person name="Parkhill J."/>
            <person name="Rea M.C."/>
            <person name="O'Sullivan O."/>
            <person name="Ritari J."/>
            <person name="Douillard F.P."/>
            <person name="Paul Ross R."/>
            <person name="Yang R."/>
            <person name="Briner A.E."/>
            <person name="Felis G.E."/>
            <person name="de Vos W.M."/>
            <person name="Barrangou R."/>
            <person name="Klaenhammer T.R."/>
            <person name="Caufield P.W."/>
            <person name="Cui Y."/>
            <person name="Zhang H."/>
            <person name="O'Toole P.W."/>
        </authorList>
    </citation>
    <scope>NUCLEOTIDE SEQUENCE [LARGE SCALE GENOMIC DNA]</scope>
    <source>
        <strain evidence="2 3">DSM 20001</strain>
    </source>
</reference>